<dbReference type="EMBL" id="JAEPBG010000003">
    <property type="protein sequence ID" value="MBK4735059.1"/>
    <property type="molecule type" value="Genomic_DNA"/>
</dbReference>
<dbReference type="InterPro" id="IPR025421">
    <property type="entry name" value="DUF4148"/>
</dbReference>
<comment type="caution">
    <text evidence="3">The sequence shown here is derived from an EMBL/GenBank/DDBJ whole genome shotgun (WGS) entry which is preliminary data.</text>
</comment>
<evidence type="ECO:0000313" key="4">
    <source>
        <dbReference type="Proteomes" id="UP000622890"/>
    </source>
</evidence>
<organism evidence="3 4">
    <name type="scientific">Noviherbaspirillum pedocola</name>
    <dbReference type="NCBI Taxonomy" id="2801341"/>
    <lineage>
        <taxon>Bacteria</taxon>
        <taxon>Pseudomonadati</taxon>
        <taxon>Pseudomonadota</taxon>
        <taxon>Betaproteobacteria</taxon>
        <taxon>Burkholderiales</taxon>
        <taxon>Oxalobacteraceae</taxon>
        <taxon>Noviherbaspirillum</taxon>
    </lineage>
</organism>
<feature type="region of interest" description="Disordered" evidence="1">
    <location>
        <begin position="50"/>
        <end position="100"/>
    </location>
</feature>
<evidence type="ECO:0000256" key="1">
    <source>
        <dbReference type="SAM" id="MobiDB-lite"/>
    </source>
</evidence>
<feature type="chain" id="PRO_5037612411" evidence="2">
    <location>
        <begin position="22"/>
        <end position="100"/>
    </location>
</feature>
<dbReference type="Proteomes" id="UP000622890">
    <property type="component" value="Unassembled WGS sequence"/>
</dbReference>
<dbReference type="RefSeq" id="WP_200591817.1">
    <property type="nucleotide sequence ID" value="NZ_JAEPBG010000003.1"/>
</dbReference>
<sequence>MNIKTILAAAAMLAASTGAFAQQTEFVAPDAGFHSNLTRAEVRQDLVQAQREGETAMRQHDGQDAVYAKSEKARGDAKIEQAKATKQQRSQSPVNSLYFG</sequence>
<keyword evidence="2" id="KW-0732">Signal</keyword>
<gene>
    <name evidence="3" type="ORF">JJB74_10605</name>
</gene>
<dbReference type="Pfam" id="PF13663">
    <property type="entry name" value="DUF4148"/>
    <property type="match status" value="1"/>
</dbReference>
<keyword evidence="4" id="KW-1185">Reference proteome</keyword>
<reference evidence="3" key="1">
    <citation type="submission" date="2021-01" db="EMBL/GenBank/DDBJ databases">
        <title>Genome sequence of strain Noviherbaspirillum sp. DKR-6.</title>
        <authorList>
            <person name="Chaudhary D.K."/>
        </authorList>
    </citation>
    <scope>NUCLEOTIDE SEQUENCE</scope>
    <source>
        <strain evidence="3">DKR-6</strain>
    </source>
</reference>
<protein>
    <submittedName>
        <fullName evidence="3">DUF4148 domain-containing protein</fullName>
    </submittedName>
</protein>
<feature type="compositionally biased region" description="Basic and acidic residues" evidence="1">
    <location>
        <begin position="51"/>
        <end position="83"/>
    </location>
</feature>
<proteinExistence type="predicted"/>
<dbReference type="AlphaFoldDB" id="A0A934SYL2"/>
<name>A0A934SYL2_9BURK</name>
<evidence type="ECO:0000256" key="2">
    <source>
        <dbReference type="SAM" id="SignalP"/>
    </source>
</evidence>
<evidence type="ECO:0000313" key="3">
    <source>
        <dbReference type="EMBL" id="MBK4735059.1"/>
    </source>
</evidence>
<feature type="compositionally biased region" description="Polar residues" evidence="1">
    <location>
        <begin position="84"/>
        <end position="100"/>
    </location>
</feature>
<feature type="signal peptide" evidence="2">
    <location>
        <begin position="1"/>
        <end position="21"/>
    </location>
</feature>
<accession>A0A934SYL2</accession>